<feature type="region of interest" description="Disordered" evidence="2">
    <location>
        <begin position="282"/>
        <end position="302"/>
    </location>
</feature>
<feature type="compositionally biased region" description="Low complexity" evidence="2">
    <location>
        <begin position="501"/>
        <end position="520"/>
    </location>
</feature>
<dbReference type="SUPFAM" id="SSF54928">
    <property type="entry name" value="RNA-binding domain, RBD"/>
    <property type="match status" value="1"/>
</dbReference>
<dbReference type="AlphaFoldDB" id="A0A2T9YLP8"/>
<feature type="compositionally biased region" description="Polar residues" evidence="2">
    <location>
        <begin position="427"/>
        <end position="454"/>
    </location>
</feature>
<dbReference type="SUPFAM" id="SSF82708">
    <property type="entry name" value="R3H domain"/>
    <property type="match status" value="1"/>
</dbReference>
<feature type="compositionally biased region" description="Basic and acidic residues" evidence="2">
    <location>
        <begin position="27"/>
        <end position="37"/>
    </location>
</feature>
<evidence type="ECO:0000313" key="6">
    <source>
        <dbReference type="Proteomes" id="UP000245699"/>
    </source>
</evidence>
<feature type="compositionally biased region" description="Polar residues" evidence="2">
    <location>
        <begin position="1"/>
        <end position="15"/>
    </location>
</feature>
<dbReference type="InterPro" id="IPR001374">
    <property type="entry name" value="R3H_dom"/>
</dbReference>
<feature type="domain" description="RRM" evidence="3">
    <location>
        <begin position="134"/>
        <end position="212"/>
    </location>
</feature>
<sequence>MTDSSPPNIPDSSTPHDPPAIQVPDPSQEHLSPEELRRKHKRDALAALTSSKPPSNSGSQPPPENTPATNQHQGPKNEPPSPQENIHYSPPQFGSTDSNQKRQSVYNDSIIPNRALTGPELALITNIPDDVIPNAVVIKNINFAIQRNTLLSTIANLGLPLPYAFNYHYESGMFRGLAFANFRTNEEAARIIVGLNGITLLGRALKVEYKKTLSATAEAAPTKKKGSNDRKRESFLNTETTNQPSTIKNLESLLTSDPASIDAFRSRRATLSIERPRSLFMNPNPLNTYSNYPPTSSKNVDVTPQSPISTMFDLNDKDTRLLYDLISQFRRDKNVVELDFPSALNSVQRQTVMLIAEHFGLNHETKGELSNRRIRLYKSLETLLEATEIKSRATNYSNTDSSSYKYSQPLSSVFSEPLNTGFGGFSGSRNNRNSMQQYNTSRGSINNYNIPKQNTLGRSRGLTTTLNNRNSMYSFPGISPVESNGNGNSINDTTQNKPTQNNLLASSGSNSSTGSRNDNSYSNRVSKLTANKQRNRMSAAPQFPPPPIPQHERKSPQQPIIMPSRTTSSESTVNDDPAAVRLQRQMQLKVLEQKRVRRMSEATYNNFQVPKLEKPANKAIPIVAPSGETVVAPGETVNPTPKTNE</sequence>
<name>A0A2T9YLP8_9FUNG</name>
<feature type="compositionally biased region" description="Low complexity" evidence="2">
    <location>
        <begin position="455"/>
        <end position="466"/>
    </location>
</feature>
<dbReference type="SMART" id="SM00360">
    <property type="entry name" value="RRM"/>
    <property type="match status" value="1"/>
</dbReference>
<evidence type="ECO:0000256" key="2">
    <source>
        <dbReference type="SAM" id="MobiDB-lite"/>
    </source>
</evidence>
<evidence type="ECO:0008006" key="7">
    <source>
        <dbReference type="Google" id="ProtNLM"/>
    </source>
</evidence>
<dbReference type="Gene3D" id="3.30.70.330">
    <property type="match status" value="1"/>
</dbReference>
<evidence type="ECO:0000259" key="3">
    <source>
        <dbReference type="PROSITE" id="PS50102"/>
    </source>
</evidence>
<feature type="domain" description="R3H" evidence="4">
    <location>
        <begin position="312"/>
        <end position="380"/>
    </location>
</feature>
<feature type="compositionally biased region" description="Polar residues" evidence="2">
    <location>
        <begin position="521"/>
        <end position="532"/>
    </location>
</feature>
<feature type="region of interest" description="Disordered" evidence="2">
    <location>
        <begin position="1"/>
        <end position="102"/>
    </location>
</feature>
<feature type="compositionally biased region" description="Polar residues" evidence="2">
    <location>
        <begin position="92"/>
        <end position="102"/>
    </location>
</feature>
<evidence type="ECO:0000313" key="5">
    <source>
        <dbReference type="EMBL" id="PVU93260.1"/>
    </source>
</evidence>
<dbReference type="STRING" id="61424.A0A2T9YLP8"/>
<gene>
    <name evidence="5" type="ORF">BB559_003376</name>
</gene>
<feature type="region of interest" description="Disordered" evidence="2">
    <location>
        <begin position="424"/>
        <end position="574"/>
    </location>
</feature>
<dbReference type="PROSITE" id="PS51061">
    <property type="entry name" value="R3H"/>
    <property type="match status" value="1"/>
</dbReference>
<dbReference type="InterPro" id="IPR035979">
    <property type="entry name" value="RBD_domain_sf"/>
</dbReference>
<accession>A0A2T9YLP8</accession>
<dbReference type="OrthoDB" id="434258at2759"/>
<dbReference type="InterPro" id="IPR012677">
    <property type="entry name" value="Nucleotide-bd_a/b_plait_sf"/>
</dbReference>
<proteinExistence type="predicted"/>
<dbReference type="Proteomes" id="UP000245699">
    <property type="component" value="Unassembled WGS sequence"/>
</dbReference>
<dbReference type="GO" id="GO:0003723">
    <property type="term" value="F:RNA binding"/>
    <property type="evidence" value="ECO:0007669"/>
    <property type="project" value="UniProtKB-UniRule"/>
</dbReference>
<organism evidence="5 6">
    <name type="scientific">Furculomyces boomerangus</name>
    <dbReference type="NCBI Taxonomy" id="61424"/>
    <lineage>
        <taxon>Eukaryota</taxon>
        <taxon>Fungi</taxon>
        <taxon>Fungi incertae sedis</taxon>
        <taxon>Zoopagomycota</taxon>
        <taxon>Kickxellomycotina</taxon>
        <taxon>Harpellomycetes</taxon>
        <taxon>Harpellales</taxon>
        <taxon>Harpellaceae</taxon>
        <taxon>Furculomyces</taxon>
    </lineage>
</organism>
<dbReference type="Pfam" id="PF00076">
    <property type="entry name" value="RRM_1"/>
    <property type="match status" value="1"/>
</dbReference>
<feature type="compositionally biased region" description="Polar residues" evidence="2">
    <location>
        <begin position="284"/>
        <end position="302"/>
    </location>
</feature>
<evidence type="ECO:0000259" key="4">
    <source>
        <dbReference type="PROSITE" id="PS51061"/>
    </source>
</evidence>
<feature type="compositionally biased region" description="Polar residues" evidence="2">
    <location>
        <begin position="564"/>
        <end position="574"/>
    </location>
</feature>
<feature type="compositionally biased region" description="Polar residues" evidence="2">
    <location>
        <begin position="481"/>
        <end position="500"/>
    </location>
</feature>
<dbReference type="InterPro" id="IPR000504">
    <property type="entry name" value="RRM_dom"/>
</dbReference>
<dbReference type="InterPro" id="IPR036867">
    <property type="entry name" value="R3H_dom_sf"/>
</dbReference>
<evidence type="ECO:0000256" key="1">
    <source>
        <dbReference type="PROSITE-ProRule" id="PRU00176"/>
    </source>
</evidence>
<keyword evidence="1" id="KW-0694">RNA-binding</keyword>
<dbReference type="EMBL" id="MBFT01000328">
    <property type="protein sequence ID" value="PVU93260.1"/>
    <property type="molecule type" value="Genomic_DNA"/>
</dbReference>
<protein>
    <recommendedName>
        <fullName evidence="7">RRM domain-containing protein</fullName>
    </recommendedName>
</protein>
<dbReference type="PROSITE" id="PS50102">
    <property type="entry name" value="RRM"/>
    <property type="match status" value="1"/>
</dbReference>
<feature type="region of interest" description="Disordered" evidence="2">
    <location>
        <begin position="216"/>
        <end position="242"/>
    </location>
</feature>
<dbReference type="Gene3D" id="3.30.1370.50">
    <property type="entry name" value="R3H-like domain"/>
    <property type="match status" value="1"/>
</dbReference>
<comment type="caution">
    <text evidence="5">The sequence shown here is derived from an EMBL/GenBank/DDBJ whole genome shotgun (WGS) entry which is preliminary data.</text>
</comment>
<reference evidence="5 6" key="1">
    <citation type="journal article" date="2018" name="MBio">
        <title>Comparative Genomics Reveals the Core Gene Toolbox for the Fungus-Insect Symbiosis.</title>
        <authorList>
            <person name="Wang Y."/>
            <person name="Stata M."/>
            <person name="Wang W."/>
            <person name="Stajich J.E."/>
            <person name="White M.M."/>
            <person name="Moncalvo J.M."/>
        </authorList>
    </citation>
    <scope>NUCLEOTIDE SEQUENCE [LARGE SCALE GENOMIC DNA]</scope>
    <source>
        <strain evidence="5 6">AUS-77-4</strain>
    </source>
</reference>
<keyword evidence="6" id="KW-1185">Reference proteome</keyword>
<feature type="compositionally biased region" description="Polar residues" evidence="2">
    <location>
        <begin position="48"/>
        <end position="59"/>
    </location>
</feature>
<dbReference type="Pfam" id="PF01424">
    <property type="entry name" value="R3H"/>
    <property type="match status" value="1"/>
</dbReference>